<comment type="caution">
    <text evidence="3">The sequence shown here is derived from an EMBL/GenBank/DDBJ whole genome shotgun (WGS) entry which is preliminary data.</text>
</comment>
<dbReference type="PANTHER" id="PTHR13847">
    <property type="entry name" value="SARCOSINE DEHYDROGENASE-RELATED"/>
    <property type="match status" value="1"/>
</dbReference>
<dbReference type="Pfam" id="PF01266">
    <property type="entry name" value="DAO"/>
    <property type="match status" value="1"/>
</dbReference>
<gene>
    <name evidence="3" type="ORF">IHV25_05810</name>
</gene>
<reference evidence="3" key="1">
    <citation type="submission" date="2020-10" db="EMBL/GenBank/DDBJ databases">
        <title>Genome sequence of the unusual species of purple photosynthetic bacteria, Phaeovibrio sulfidiphilus DSM 23193, type strain.</title>
        <authorList>
            <person name="Kyndt J.A."/>
            <person name="Meyer T.E."/>
        </authorList>
    </citation>
    <scope>NUCLEOTIDE SEQUENCE</scope>
    <source>
        <strain evidence="3">DSM 23193</strain>
    </source>
</reference>
<dbReference type="InterPro" id="IPR036188">
    <property type="entry name" value="FAD/NAD-bd_sf"/>
</dbReference>
<dbReference type="RefSeq" id="WP_192534163.1">
    <property type="nucleotide sequence ID" value="NZ_JACZHT010000003.1"/>
</dbReference>
<sequence>MSFHPACWYSSTAPQLPSFPTLEGEQSTDVCIVGAGLTGLSAALELAAAGLSVRVLEARTVGFGASGNAGGMLMPGCALPFFPRKGNAPPLRLPFRRLQDMVDTARGFLPESEAETLTEPSTHMLTAWKAGTDALETLRTLIADTGIECDYQPTGHVRLATRPRHIDELKLLARLMEACGHTDLGWYESGEVEAVVGSGRFPAALVDPMGGHLNPLKLVAGLARVATERGVIIHENTPWLAHSREKDGTVSVRTPWSRLRARWLIIAGNAGLWERDQVPASTALPVATFCAVTEPLGPDLARSIFPRNHAAIDMNIAPNRLHLTGDHRLLINGIYTGATVDPFNMRYALMDQMRELFPQIPKEIKVTHTWGGSISATRNRLPHFGRDGSNVLFAHGFSGHGLPMACLAGQVMARAIRQTEERFDSLAAIPHTSWPKARILRTPSLLVALASLRLNDRSADLRFWWETRQAEKAARQADAASGGATPDPKAGG</sequence>
<dbReference type="PANTHER" id="PTHR13847:SF281">
    <property type="entry name" value="FAD DEPENDENT OXIDOREDUCTASE DOMAIN-CONTAINING PROTEIN"/>
    <property type="match status" value="1"/>
</dbReference>
<dbReference type="GO" id="GO:0016491">
    <property type="term" value="F:oxidoreductase activity"/>
    <property type="evidence" value="ECO:0007669"/>
    <property type="project" value="UniProtKB-KW"/>
</dbReference>
<dbReference type="Gene3D" id="3.50.50.60">
    <property type="entry name" value="FAD/NAD(P)-binding domain"/>
    <property type="match status" value="1"/>
</dbReference>
<dbReference type="Gene3D" id="3.30.9.10">
    <property type="entry name" value="D-Amino Acid Oxidase, subunit A, domain 2"/>
    <property type="match status" value="1"/>
</dbReference>
<name>A0A8J6YQ25_9PROT</name>
<dbReference type="GO" id="GO:0005737">
    <property type="term" value="C:cytoplasm"/>
    <property type="evidence" value="ECO:0007669"/>
    <property type="project" value="TreeGrafter"/>
</dbReference>
<dbReference type="AlphaFoldDB" id="A0A8J6YQ25"/>
<organism evidence="3 4">
    <name type="scientific">Phaeovibrio sulfidiphilus</name>
    <dbReference type="NCBI Taxonomy" id="1220600"/>
    <lineage>
        <taxon>Bacteria</taxon>
        <taxon>Pseudomonadati</taxon>
        <taxon>Pseudomonadota</taxon>
        <taxon>Alphaproteobacteria</taxon>
        <taxon>Rhodospirillales</taxon>
        <taxon>Rhodospirillaceae</taxon>
        <taxon>Phaeovibrio</taxon>
    </lineage>
</organism>
<accession>A0A8J6YQ25</accession>
<dbReference type="Proteomes" id="UP000631034">
    <property type="component" value="Unassembled WGS sequence"/>
</dbReference>
<evidence type="ECO:0000313" key="4">
    <source>
        <dbReference type="Proteomes" id="UP000631034"/>
    </source>
</evidence>
<dbReference type="InterPro" id="IPR006076">
    <property type="entry name" value="FAD-dep_OxRdtase"/>
</dbReference>
<keyword evidence="4" id="KW-1185">Reference proteome</keyword>
<evidence type="ECO:0000256" key="1">
    <source>
        <dbReference type="ARBA" id="ARBA00023002"/>
    </source>
</evidence>
<keyword evidence="1" id="KW-0560">Oxidoreductase</keyword>
<evidence type="ECO:0000259" key="2">
    <source>
        <dbReference type="Pfam" id="PF01266"/>
    </source>
</evidence>
<dbReference type="SUPFAM" id="SSF51905">
    <property type="entry name" value="FAD/NAD(P)-binding domain"/>
    <property type="match status" value="1"/>
</dbReference>
<feature type="domain" description="FAD dependent oxidoreductase" evidence="2">
    <location>
        <begin position="29"/>
        <end position="414"/>
    </location>
</feature>
<proteinExistence type="predicted"/>
<evidence type="ECO:0000313" key="3">
    <source>
        <dbReference type="EMBL" id="MBE1237162.1"/>
    </source>
</evidence>
<protein>
    <submittedName>
        <fullName evidence="3">FAD-binding oxidoreductase</fullName>
    </submittedName>
</protein>
<dbReference type="EMBL" id="JACZHT010000003">
    <property type="protein sequence ID" value="MBE1237162.1"/>
    <property type="molecule type" value="Genomic_DNA"/>
</dbReference>